<feature type="non-terminal residue" evidence="2">
    <location>
        <position position="134"/>
    </location>
</feature>
<protein>
    <submittedName>
        <fullName evidence="2">Uncharacterized protein</fullName>
    </submittedName>
</protein>
<dbReference type="OrthoDB" id="10009287at2759"/>
<name>A0A0J7YNX1_BETVV</name>
<feature type="transmembrane region" description="Helical" evidence="1">
    <location>
        <begin position="91"/>
        <end position="119"/>
    </location>
</feature>
<keyword evidence="1" id="KW-0812">Transmembrane</keyword>
<keyword evidence="3" id="KW-1185">Reference proteome</keyword>
<reference evidence="2 3" key="1">
    <citation type="journal article" date="2014" name="Nature">
        <title>The genome of the recently domesticated crop plant sugar beet (Beta vulgaris).</title>
        <authorList>
            <person name="Dohm J.C."/>
            <person name="Minoche A.E."/>
            <person name="Holtgrawe D."/>
            <person name="Capella-Gutierrez S."/>
            <person name="Zakrzewski F."/>
            <person name="Tafer H."/>
            <person name="Rupp O."/>
            <person name="Sorensen T.R."/>
            <person name="Stracke R."/>
            <person name="Reinhardt R."/>
            <person name="Goesmann A."/>
            <person name="Kraft T."/>
            <person name="Schulz B."/>
            <person name="Stadler P.F."/>
            <person name="Schmidt T."/>
            <person name="Gabaldon T."/>
            <person name="Lehrach H."/>
            <person name="Weisshaar B."/>
            <person name="Himmelbauer H."/>
        </authorList>
    </citation>
    <scope>NUCLEOTIDE SEQUENCE [LARGE SCALE GENOMIC DNA]</scope>
    <source>
        <tissue evidence="2">Taproot</tissue>
    </source>
</reference>
<organism evidence="2 3">
    <name type="scientific">Beta vulgaris subsp. vulgaris</name>
    <name type="common">Beet</name>
    <dbReference type="NCBI Taxonomy" id="3555"/>
    <lineage>
        <taxon>Eukaryota</taxon>
        <taxon>Viridiplantae</taxon>
        <taxon>Streptophyta</taxon>
        <taxon>Embryophyta</taxon>
        <taxon>Tracheophyta</taxon>
        <taxon>Spermatophyta</taxon>
        <taxon>Magnoliopsida</taxon>
        <taxon>eudicotyledons</taxon>
        <taxon>Gunneridae</taxon>
        <taxon>Pentapetalae</taxon>
        <taxon>Caryophyllales</taxon>
        <taxon>Chenopodiaceae</taxon>
        <taxon>Betoideae</taxon>
        <taxon>Beta</taxon>
    </lineage>
</organism>
<dbReference type="Proteomes" id="UP000035740">
    <property type="component" value="Unassembled WGS sequence"/>
</dbReference>
<proteinExistence type="predicted"/>
<feature type="non-terminal residue" evidence="2">
    <location>
        <position position="1"/>
    </location>
</feature>
<evidence type="ECO:0000256" key="1">
    <source>
        <dbReference type="SAM" id="Phobius"/>
    </source>
</evidence>
<sequence>LLTGDVTRRCWCGGADFCDRLSLLHQNRSLPYLLSWKTMSIVQSATKQFEAVKADGIATYKSLDACLSKVDLLKKIEGQTKVKPIHAVSGIAVSSVLFLLFGFGANALTNLVGFIYPLYASFTALKSPSSEDDT</sequence>
<accession>A0A0J7YNX1</accession>
<dbReference type="AlphaFoldDB" id="A0A0J7YNX1"/>
<evidence type="ECO:0000313" key="2">
    <source>
        <dbReference type="EMBL" id="KMS65281.1"/>
    </source>
</evidence>
<dbReference type="EMBL" id="KQ111469">
    <property type="protein sequence ID" value="KMS65281.1"/>
    <property type="molecule type" value="Genomic_DNA"/>
</dbReference>
<dbReference type="Gramene" id="KMS65281">
    <property type="protein sequence ID" value="KMS65281"/>
    <property type="gene ID" value="BVRB_037570"/>
</dbReference>
<keyword evidence="1" id="KW-0472">Membrane</keyword>
<gene>
    <name evidence="2" type="ORF">BVRB_037570</name>
</gene>
<keyword evidence="1" id="KW-1133">Transmembrane helix</keyword>
<evidence type="ECO:0000313" key="3">
    <source>
        <dbReference type="Proteomes" id="UP000035740"/>
    </source>
</evidence>